<feature type="compositionally biased region" description="Low complexity" evidence="8">
    <location>
        <begin position="157"/>
        <end position="166"/>
    </location>
</feature>
<dbReference type="Pfam" id="PF12012">
    <property type="entry name" value="DUF3504"/>
    <property type="match status" value="1"/>
</dbReference>
<dbReference type="InterPro" id="IPR001214">
    <property type="entry name" value="SET_dom"/>
</dbReference>
<dbReference type="SMART" id="SM00746">
    <property type="entry name" value="TRASH"/>
    <property type="match status" value="18"/>
</dbReference>
<keyword evidence="5" id="KW-0863">Zinc-finger</keyword>
<feature type="compositionally biased region" description="Basic and acidic residues" evidence="8">
    <location>
        <begin position="1832"/>
        <end position="1843"/>
    </location>
</feature>
<feature type="compositionally biased region" description="Polar residues" evidence="8">
    <location>
        <begin position="1742"/>
        <end position="1755"/>
    </location>
</feature>
<keyword evidence="3" id="KW-0479">Metal-binding</keyword>
<dbReference type="InterPro" id="IPR021893">
    <property type="entry name" value="ZMYM2-like_C"/>
</dbReference>
<keyword evidence="7" id="KW-0832">Ubl conjugation</keyword>
<evidence type="ECO:0000256" key="6">
    <source>
        <dbReference type="ARBA" id="ARBA00022833"/>
    </source>
</evidence>
<sequence>MEKQRRQLTPEQDALEYIVACRDKPFLEEKFINSFKGKGVFTSRAIEPSAFVVEYQGKIFSPKYTTRKKKCGDNLNKYFFEFSWKGEQWCVDASKDDGTLGRLVNDDHISPNCEIKNIFSEGKPHLCLFAVTEISPGEEITYDYGDSSYPWRSMNEDSSASSSDNSSSDDDDFELPDSRTSPGSDSFTKMNHQLDFMDNSAIADLDSSQEMMGTSMLQPDNASCSQQEDDSAFNPEELDRNGDSKSRKARPKPKRCSSPNKNYCYVCGKGHTKISRHLLKHAKEVPEIAEAKSLPKTSKKRKELFSEFRNRGNYQHNQGVLKDNSGELKLKRRPTSSAITSKTHVHCIHCKCMYLRNALWRHVSRCPSRTTPYSTKDGRAKVLIEIALSESPFSKEITPDVWKLLSTMKLDEISSAVVNDFLLIQLAQNLIKKHGNNQKKYEKIRSSLREMGRLLLALFEMSILSFEDAIKPKHFYKVVEAVKDLAGFDKKMQSYNIQSLPLKIGQSLKKICTIVLTGSNSNEQMLKDAKAFLKLFENEWCELVAQTSRPSLGGRKGNNPYTIPFTQDVQMFYMNLETTSASASESIEKYESPQVYNALCRVTLAQASVLSKCAPEVSKMTLETFQERDDSTQGLSKHFIRINVPSRRGQHIAALLTSEMVSAINLLVSKRKACGVHKDNPFVFAKPDSSPTSTHSGKSCMNFFSGLCGAKYPLHLTSLHLQMHLARIFQILNLESDELNDLSKLLSQDIRADRDYYRSPEAALELAKISKLLLAMEKGTLERFKGTSLDEIEIGDELESDTELDNSESDDGVEYFKESDVFLQWRDAAEQQGLTPEQDALEHIKTCGDKPFLEERLIDPIKGRGVFTNESIEPSTFVVEYRGNISRRKETRKKKCGDTLKNYSFDFSWIGRDWRITALNEDGTLGRLVNDNHISPNCEMKKIVYEGKPHLCLFTVTAISPGEEITYSYGDSSYPWRPRECSEQNTPQTDLNAEESSSEDESAEESAGSFSSAASSFEEHVDAPHTRQQDNTDSSSDEELKDPSFTKKNYCYVCGAAQTKISRHLFTHRNEEPNIAAVLKLRRNSKQRKALLNELRDRGNKKHNQEVLKTRCGELKVKRRPSIPTPTQTYAACLYCKNIFVREKLMRHMPNCSAKKSSDPQIGKRTQVSAAAESTDPKQISSAVRKLLKTLKRDDISYEIWNSPLLLQLAQVMYPRKETTAKTYSGVKLRLRQIGRLLLALKKKSICSLEDATKLQNFSKVVEAVRELSGFNEETMSCEKPTLMNDLGNSLKKIADISFATAWKENADTEKILEAQKFIQLCEKEWNFVPLRSGANNIPTIPFIHDVQLFYQWIQKTAALAVQSLTMHESSSVYTTLMRVTSAEVSVLNKKMAIVSKATLKSFLERDQTEIHKDDSASQSKFENILSNHTVKINVKTIGGQKVTATLTPKLITALTLLENKREACGVHTENPFLFARPDGSHKSFYQGHRLATSFAARCGAKNSSNLRFALFHKHIAKVFQIVSLTNDELGQLAKLLGRDIQTDREYYQTPDAAADIAKISVLLSAVEDGSLERYEGKSLKEIDIQDELELDNSKNNDAEEDNEESESSLLLRSLPFTKDSSETKTIPFQKKRRQAPKKRQDSDSSEMSDVENVIRKCHPSLCSLNTEKDDRSQKMPESSAVITPEKTMSPTNEDATHMSFSDGDDDMNADFDMDTDEDIVRNGENYEERRLSVTEQDNDSSDSQKNNCSLNNRATDAKLEETMEGDRANNMDVDIRSSPDFINAEKKNKLLAAVAGMKKVKILIPKLDIEKFQTSVHISQLPSDCNSVKSPVKDPSIHEENKQTNSTSKNVRDKPSFAKVTQMNCSYCKKSMMKGQTAYQKKGFTDVFCSKNCLFEIFPNNKPDTKSCHHCLKAISKPLDLIMAAVDTKGTIKDFCSPTCLISFKSNPVCTQTPQQLCSMCNKSCTTTCKLTLNEDVHTFCSNSCLEGFLGEIKAVCEICSSTCRNRPLKLEVDKETKTICSENCLRQFIEKINSPHQCILCHTPHPMSEMLDYKNNENMVKLFCSSQCVASYKLWPGNENKLQEKKSCRQRKKKSDKQSEQILNTEEGKISEPSTASENDASADVITTLLFECSSVACCSCGKTLQRGEMLYKPKSSKESFCSPECLAKKHPHMTFVTKTCYNCFQVILRPHKMIRCPVDDSGTLRDLCSDACLASVNSKRKLAAPKPPPLSECKMCFQKVYSKFKLTVDGKIGRICSDACLINYQKVNNLQLYTCGVCSSISTDKQFLLKEKDGSKSICSEECLVEFKQKIETPELCPMCRTSHQLSDMVENKNDEGWLDFFCSNRCMMVHRSQSSNGSGRNCPSPEDYDIKEVKPSLEDKEMKEVKILQEEIEITEVKPSLQNLDFIKEEPNDEQEYSQNLPSAISTQDIKYEPKAGDDVAMEDLKIGSVFSLTEDSSTSSAPTLAHMNLPASCFNCKQPLMDGETVFQRQSHAEIFCSTPCLWTFDQVKKTCHFCLQGITQPQDVLQAEAHNEGTIMDFCSKTCLSSFNYKRVVSTKISLEPIPSQSQCSVCTRYCISKHEIIKQDVVHKICSEPCFLRFCNINKLSICENCHSRCYKSVMLKTEGGSIKLCSAECLTQFKQKNKTMQPCAMCRTSHLMSEMCENQFSEDLVELFCNYSCVMAAKIQAVNAAGTPRNCDLCGKKTLPACHLAMSDASIRNFCSLTCAMTFKESHKDTTPAPASTTGAADQTQGDFLKAPETLPCAQCRRKIKSAPTVIEKKGKIFFLCSLACSQEFKSVNNITGKCEYCKNESIIDDVKKVNGKDCYFCSDGCRVFFGQELGKKWGKHCGSCAHCSSISKAVVTAKFEGTDKEFCSENCSSQYNLLYCHVAKCDTCGLDGELRQSLPLLGEIKHFCDLRCLLHFCNKKVQMGSTVSSPPRSSGTVESFPVIANVMSLASALAKHLRASKSSAQQVPVSDIQTKVVGHASVQTSPKQLKNKSMLCTPLVHNKGVSCTTQTVNTETQTDKSFPKVIVLPVPVPVYVPLPMNMYSQYTPRLVGLPIPLPVPVFLPNPTGKSMNDLQEGELSFTSDLKKAQDERKEREDTLVTKEGQRRENRAPKDHSSKCSDDLDSDHQATFTNEEDSSSGSSSASLSRPNNSEKPSPVLELCQANEPPPPPLELRGDSQSSLSPAPVSLLSQQTVGTVHNKDKGHKPQQPSNVAKAERSQREEVSTRKRHKLNSQRGIAAWKRWIQWRESQTDLDLVSSCAVTFNKDILRCSAAELSDSLCRFITEVKRPDGEPYPPDGLFYLCLSIQQYLFENARMENIFSDLTYSKFSTMFTQILKSFRPSVSASGYINSRVEEEFLWECKQLGAYSPIVLLNTLLFFCCKYFGFTTVEQHRQLSFTHVMRCTKTNHDNSKNTFLRFYPRNEAESDSYGIPAKKRKRTESKEDIVEMMENTENPLRCPVRLYQFYLSKCSESVRQRSDLFYLHPDQCCVPNSPLWFSSAPLDDSTMEAMLVRILAVRELQRDDRRGAEQQASDYTMFESDKEDSR</sequence>
<feature type="compositionally biased region" description="Low complexity" evidence="8">
    <location>
        <begin position="3151"/>
        <end position="3166"/>
    </location>
</feature>
<feature type="region of interest" description="Disordered" evidence="8">
    <location>
        <begin position="3099"/>
        <end position="3244"/>
    </location>
</feature>
<keyword evidence="10" id="KW-1185">Reference proteome</keyword>
<evidence type="ECO:0000256" key="7">
    <source>
        <dbReference type="ARBA" id="ARBA00022843"/>
    </source>
</evidence>
<gene>
    <name evidence="11" type="primary">LOC117536655</name>
</gene>
<dbReference type="GO" id="GO:0008270">
    <property type="term" value="F:zinc ion binding"/>
    <property type="evidence" value="ECO:0007669"/>
    <property type="project" value="UniProtKB-KW"/>
</dbReference>
<dbReference type="SUPFAM" id="SSF57716">
    <property type="entry name" value="Glucocorticoid receptor-like (DNA-binding domain)"/>
    <property type="match status" value="2"/>
</dbReference>
<dbReference type="Pfam" id="PF25561">
    <property type="entry name" value="QRICH1"/>
    <property type="match status" value="1"/>
</dbReference>
<dbReference type="InterPro" id="IPR011017">
    <property type="entry name" value="TRASH_dom"/>
</dbReference>
<proteinExistence type="predicted"/>
<dbReference type="Pfam" id="PF06467">
    <property type="entry name" value="zf-FCS"/>
    <property type="match status" value="1"/>
</dbReference>
<dbReference type="PROSITE" id="PS50280">
    <property type="entry name" value="SET"/>
    <property type="match status" value="2"/>
</dbReference>
<dbReference type="SUPFAM" id="SSF82199">
    <property type="entry name" value="SET domain"/>
    <property type="match status" value="2"/>
</dbReference>
<feature type="compositionally biased region" description="Low complexity" evidence="8">
    <location>
        <begin position="1005"/>
        <end position="1016"/>
    </location>
</feature>
<name>A0A6P8TIQ3_GYMAC</name>
<reference evidence="11" key="1">
    <citation type="submission" date="2025-08" db="UniProtKB">
        <authorList>
            <consortium name="RefSeq"/>
        </authorList>
    </citation>
    <scope>IDENTIFICATION</scope>
</reference>
<dbReference type="Proteomes" id="UP000515161">
    <property type="component" value="Unplaced"/>
</dbReference>
<feature type="region of interest" description="Disordered" evidence="8">
    <location>
        <begin position="978"/>
        <end position="1041"/>
    </location>
</feature>
<keyword evidence="6" id="KW-0862">Zinc</keyword>
<feature type="compositionally biased region" description="Basic and acidic residues" evidence="8">
    <location>
        <begin position="237"/>
        <end position="246"/>
    </location>
</feature>
<feature type="compositionally biased region" description="Basic and acidic residues" evidence="8">
    <location>
        <begin position="3228"/>
        <end position="3239"/>
    </location>
</feature>
<protein>
    <submittedName>
        <fullName evidence="11">Uncharacterized protein LOC117536655 isoform X2</fullName>
    </submittedName>
</protein>
<dbReference type="PANTHER" id="PTHR45736:SF5">
    <property type="entry name" value="ZINC FINGER MYM-TYPE PROTEIN 4"/>
    <property type="match status" value="1"/>
</dbReference>
<evidence type="ECO:0000256" key="4">
    <source>
        <dbReference type="ARBA" id="ARBA00022737"/>
    </source>
</evidence>
<keyword evidence="4" id="KW-0677">Repeat</keyword>
<feature type="compositionally biased region" description="Polar residues" evidence="8">
    <location>
        <begin position="178"/>
        <end position="190"/>
    </location>
</feature>
<feature type="compositionally biased region" description="Basic and acidic residues" evidence="8">
    <location>
        <begin position="3099"/>
        <end position="3140"/>
    </location>
</feature>
<feature type="region of interest" description="Disordered" evidence="8">
    <location>
        <begin position="3537"/>
        <end position="3560"/>
    </location>
</feature>
<feature type="region of interest" description="Disordered" evidence="8">
    <location>
        <begin position="1589"/>
        <end position="1761"/>
    </location>
</feature>
<feature type="compositionally biased region" description="Acidic residues" evidence="8">
    <location>
        <begin position="1703"/>
        <end position="1718"/>
    </location>
</feature>
<feature type="compositionally biased region" description="Acidic residues" evidence="8">
    <location>
        <begin position="992"/>
        <end position="1004"/>
    </location>
</feature>
<feature type="region of interest" description="Disordered" evidence="8">
    <location>
        <begin position="214"/>
        <end position="258"/>
    </location>
</feature>
<dbReference type="InterPro" id="IPR051284">
    <property type="entry name" value="ZnF_MYMT-QRICH1"/>
</dbReference>
<dbReference type="Pfam" id="PF00856">
    <property type="entry name" value="SET"/>
    <property type="match status" value="2"/>
</dbReference>
<dbReference type="GeneID" id="117536655"/>
<evidence type="ECO:0000256" key="8">
    <source>
        <dbReference type="SAM" id="MobiDB-lite"/>
    </source>
</evidence>
<feature type="region of interest" description="Disordered" evidence="8">
    <location>
        <begin position="153"/>
        <end position="190"/>
    </location>
</feature>
<feature type="compositionally biased region" description="Basic and acidic residues" evidence="8">
    <location>
        <begin position="1017"/>
        <end position="1030"/>
    </location>
</feature>
<feature type="region of interest" description="Disordered" evidence="8">
    <location>
        <begin position="1151"/>
        <end position="1175"/>
    </location>
</feature>
<dbReference type="InterPro" id="IPR010507">
    <property type="entry name" value="Znf_MYM"/>
</dbReference>
<evidence type="ECO:0000256" key="1">
    <source>
        <dbReference type="ARBA" id="ARBA00022499"/>
    </source>
</evidence>
<dbReference type="Pfam" id="PF24900">
    <property type="entry name" value="TRASH_ZMYM4"/>
    <property type="match status" value="3"/>
</dbReference>
<dbReference type="InterPro" id="IPR046341">
    <property type="entry name" value="SET_dom_sf"/>
</dbReference>
<dbReference type="Gene3D" id="2.170.270.10">
    <property type="entry name" value="SET domain"/>
    <property type="match status" value="2"/>
</dbReference>
<feature type="domain" description="SET" evidence="9">
    <location>
        <begin position="25"/>
        <end position="145"/>
    </location>
</feature>
<feature type="region of interest" description="Disordered" evidence="8">
    <location>
        <begin position="1824"/>
        <end position="1853"/>
    </location>
</feature>
<dbReference type="RefSeq" id="XP_034057492.1">
    <property type="nucleotide sequence ID" value="XM_034201601.1"/>
</dbReference>
<dbReference type="SMART" id="SM00317">
    <property type="entry name" value="SET"/>
    <property type="match status" value="2"/>
</dbReference>
<dbReference type="PANTHER" id="PTHR45736">
    <property type="entry name" value="ZINC FINGER MYM-TYPE PROTEIN"/>
    <property type="match status" value="1"/>
</dbReference>
<evidence type="ECO:0000259" key="9">
    <source>
        <dbReference type="PROSITE" id="PS50280"/>
    </source>
</evidence>
<keyword evidence="1" id="KW-1017">Isopeptide bond</keyword>
<evidence type="ECO:0000313" key="11">
    <source>
        <dbReference type="RefSeq" id="XP_034057492.1"/>
    </source>
</evidence>
<keyword evidence="2" id="KW-0597">Phosphoprotein</keyword>
<feature type="region of interest" description="Disordered" evidence="8">
    <location>
        <begin position="2088"/>
        <end position="2120"/>
    </location>
</feature>
<dbReference type="InterPro" id="IPR057926">
    <property type="entry name" value="QRICH1_dom"/>
</dbReference>
<feature type="compositionally biased region" description="Low complexity" evidence="8">
    <location>
        <begin position="3191"/>
        <end position="3206"/>
    </location>
</feature>
<feature type="domain" description="SET" evidence="9">
    <location>
        <begin position="851"/>
        <end position="970"/>
    </location>
</feature>
<evidence type="ECO:0000256" key="5">
    <source>
        <dbReference type="ARBA" id="ARBA00022771"/>
    </source>
</evidence>
<feature type="compositionally biased region" description="Basic and acidic residues" evidence="8">
    <location>
        <begin position="1719"/>
        <end position="1733"/>
    </location>
</feature>
<accession>A0A6P8TIQ3</accession>
<organism evidence="10 11">
    <name type="scientific">Gymnodraco acuticeps</name>
    <name type="common">Antarctic dragonfish</name>
    <dbReference type="NCBI Taxonomy" id="8218"/>
    <lineage>
        <taxon>Eukaryota</taxon>
        <taxon>Metazoa</taxon>
        <taxon>Chordata</taxon>
        <taxon>Craniata</taxon>
        <taxon>Vertebrata</taxon>
        <taxon>Euteleostomi</taxon>
        <taxon>Actinopterygii</taxon>
        <taxon>Neopterygii</taxon>
        <taxon>Teleostei</taxon>
        <taxon>Neoteleostei</taxon>
        <taxon>Acanthomorphata</taxon>
        <taxon>Eupercaria</taxon>
        <taxon>Perciformes</taxon>
        <taxon>Notothenioidei</taxon>
        <taxon>Bathydraconidae</taxon>
        <taxon>Gymnodraco</taxon>
    </lineage>
</organism>
<evidence type="ECO:0000256" key="2">
    <source>
        <dbReference type="ARBA" id="ARBA00022553"/>
    </source>
</evidence>
<feature type="compositionally biased region" description="Polar residues" evidence="8">
    <location>
        <begin position="214"/>
        <end position="226"/>
    </location>
</feature>
<evidence type="ECO:0000256" key="3">
    <source>
        <dbReference type="ARBA" id="ARBA00022723"/>
    </source>
</evidence>
<evidence type="ECO:0000313" key="10">
    <source>
        <dbReference type="Proteomes" id="UP000515161"/>
    </source>
</evidence>